<sequence length="47" mass="4888">MGTKFHGGFVVIPTDLSSDRGTCVVGCGIYLGTLNAISPASKIVRTF</sequence>
<protein>
    <submittedName>
        <fullName evidence="1">Uncharacterized protein</fullName>
    </submittedName>
</protein>
<dbReference type="Proteomes" id="UP000001338">
    <property type="component" value="Unassembled WGS sequence"/>
</dbReference>
<reference evidence="1 2" key="1">
    <citation type="submission" date="2012-10" db="EMBL/GenBank/DDBJ databases">
        <authorList>
            <person name="Harkins D.M."/>
            <person name="Durkin A.S."/>
            <person name="Brinkac L.M."/>
            <person name="Haft D.H."/>
            <person name="Selengut J.D."/>
            <person name="Sanka R."/>
            <person name="DePew J."/>
            <person name="Purushe J."/>
            <person name="Whelen A.C."/>
            <person name="Vinetz J.M."/>
            <person name="Sutton G.G."/>
            <person name="Nierman W.C."/>
            <person name="Fouts D.E."/>
        </authorList>
    </citation>
    <scope>NUCLEOTIDE SEQUENCE [LARGE SCALE GENOMIC DNA]</scope>
    <source>
        <strain evidence="1 2">2006001853</strain>
    </source>
</reference>
<evidence type="ECO:0000313" key="1">
    <source>
        <dbReference type="EMBL" id="EKR62651.1"/>
    </source>
</evidence>
<organism evidence="1 2">
    <name type="scientific">Leptospira weilii str. 2006001853</name>
    <dbReference type="NCBI Taxonomy" id="1001589"/>
    <lineage>
        <taxon>Bacteria</taxon>
        <taxon>Pseudomonadati</taxon>
        <taxon>Spirochaetota</taxon>
        <taxon>Spirochaetia</taxon>
        <taxon>Leptospirales</taxon>
        <taxon>Leptospiraceae</taxon>
        <taxon>Leptospira</taxon>
    </lineage>
</organism>
<gene>
    <name evidence="1" type="ORF">LEP1GSC036_0137</name>
</gene>
<name>A0A828YYU0_9LEPT</name>
<evidence type="ECO:0000313" key="2">
    <source>
        <dbReference type="Proteomes" id="UP000001338"/>
    </source>
</evidence>
<dbReference type="AlphaFoldDB" id="A0A828YYU0"/>
<comment type="caution">
    <text evidence="1">The sequence shown here is derived from an EMBL/GenBank/DDBJ whole genome shotgun (WGS) entry which is preliminary data.</text>
</comment>
<proteinExistence type="predicted"/>
<accession>A0A828YYU0</accession>
<dbReference type="EMBL" id="AFLV02000078">
    <property type="protein sequence ID" value="EKR62651.1"/>
    <property type="molecule type" value="Genomic_DNA"/>
</dbReference>